<name>A0A1G2KVT4_9BACT</name>
<evidence type="ECO:0000259" key="1">
    <source>
        <dbReference type="Pfam" id="PF05050"/>
    </source>
</evidence>
<accession>A0A1G2KVT4</accession>
<dbReference type="NCBIfam" id="TIGR01444">
    <property type="entry name" value="fkbM_fam"/>
    <property type="match status" value="1"/>
</dbReference>
<dbReference type="STRING" id="1802274.A3J58_02620"/>
<feature type="domain" description="Methyltransferase FkbM" evidence="1">
    <location>
        <begin position="88"/>
        <end position="251"/>
    </location>
</feature>
<evidence type="ECO:0000313" key="2">
    <source>
        <dbReference type="EMBL" id="OHA02732.1"/>
    </source>
</evidence>
<dbReference type="InterPro" id="IPR052514">
    <property type="entry name" value="SAM-dependent_MTase"/>
</dbReference>
<dbReference type="PANTHER" id="PTHR34203">
    <property type="entry name" value="METHYLTRANSFERASE, FKBM FAMILY PROTEIN"/>
    <property type="match status" value="1"/>
</dbReference>
<sequence length="294" mass="32372">MLILLQKISHALVAHRLDRMRGVRRVLLFCFYALRPSGEVTLDIAEGKVRIDLKDRGQAPYLFLFGAYDESEIEILRAIVRPGMSVADIGANFGYFTLLMSRLVGPEGHVYAFEPESHAYGMLQETIRLNGLANVTPVKAAAGSRAGSARLFLDRKNLGNPSLSEKNIPTTARGGAEEIEVAMLDAYMGQKKLDAIKIDVQGAEGLAFWGGRETIMRDKPVIFTEFWPYGLRNLGTDPKEFVQFLESAGLRCALVHAQSGSLKDVTPETALGIARNRPRGMGWANMLCRKVSSA</sequence>
<protein>
    <recommendedName>
        <fullName evidence="1">Methyltransferase FkbM domain-containing protein</fullName>
    </recommendedName>
</protein>
<comment type="caution">
    <text evidence="2">The sequence shown here is derived from an EMBL/GenBank/DDBJ whole genome shotgun (WGS) entry which is preliminary data.</text>
</comment>
<organism evidence="2 3">
    <name type="scientific">Candidatus Sungbacteria bacterium RIFCSPHIGHO2_02_FULL_52_23</name>
    <dbReference type="NCBI Taxonomy" id="1802274"/>
    <lineage>
        <taxon>Bacteria</taxon>
        <taxon>Candidatus Sungiibacteriota</taxon>
    </lineage>
</organism>
<evidence type="ECO:0000313" key="3">
    <source>
        <dbReference type="Proteomes" id="UP000178510"/>
    </source>
</evidence>
<dbReference type="EMBL" id="MHQM01000039">
    <property type="protein sequence ID" value="OHA02732.1"/>
    <property type="molecule type" value="Genomic_DNA"/>
</dbReference>
<dbReference type="InterPro" id="IPR029063">
    <property type="entry name" value="SAM-dependent_MTases_sf"/>
</dbReference>
<dbReference type="Proteomes" id="UP000178510">
    <property type="component" value="Unassembled WGS sequence"/>
</dbReference>
<proteinExistence type="predicted"/>
<dbReference type="AlphaFoldDB" id="A0A1G2KVT4"/>
<dbReference type="Pfam" id="PF05050">
    <property type="entry name" value="Methyltransf_21"/>
    <property type="match status" value="1"/>
</dbReference>
<gene>
    <name evidence="2" type="ORF">A3J58_02620</name>
</gene>
<dbReference type="InterPro" id="IPR006342">
    <property type="entry name" value="FkbM_mtfrase"/>
</dbReference>
<dbReference type="SUPFAM" id="SSF53335">
    <property type="entry name" value="S-adenosyl-L-methionine-dependent methyltransferases"/>
    <property type="match status" value="1"/>
</dbReference>
<reference evidence="2 3" key="1">
    <citation type="journal article" date="2016" name="Nat. Commun.">
        <title>Thousands of microbial genomes shed light on interconnected biogeochemical processes in an aquifer system.</title>
        <authorList>
            <person name="Anantharaman K."/>
            <person name="Brown C.T."/>
            <person name="Hug L.A."/>
            <person name="Sharon I."/>
            <person name="Castelle C.J."/>
            <person name="Probst A.J."/>
            <person name="Thomas B.C."/>
            <person name="Singh A."/>
            <person name="Wilkins M.J."/>
            <person name="Karaoz U."/>
            <person name="Brodie E.L."/>
            <person name="Williams K.H."/>
            <person name="Hubbard S.S."/>
            <person name="Banfield J.F."/>
        </authorList>
    </citation>
    <scope>NUCLEOTIDE SEQUENCE [LARGE SCALE GENOMIC DNA]</scope>
</reference>
<dbReference type="PANTHER" id="PTHR34203:SF15">
    <property type="entry name" value="SLL1173 PROTEIN"/>
    <property type="match status" value="1"/>
</dbReference>
<dbReference type="Gene3D" id="3.40.50.150">
    <property type="entry name" value="Vaccinia Virus protein VP39"/>
    <property type="match status" value="1"/>
</dbReference>